<sequence>MSELSKYLGLFVSEAQAHLSRLGDGLVRLERAGRDGGEAAAPLVDALFRHAHSLKGMAASMELTGVAAVAHHAEDLVDALRRGGAPADPAAVDLLLAAVDALQGMVEDASRGESPPADPVITDRLLEAARAWRAAHPPVLPLTPSVPAPKLPLPEVPPKPTLSTEGGEGRGGATVAPPKPSLAAGPRRLAVTVEIAPASPVPSVRGFLVLKKLSLLGAVVRAAPDAADLKAGRIPDRRLEVELDTPEPPQAVERALSQISDLAHVRVAELAPPPPEPAPAPRADPAPEGRTVRVRTDLLDGFIDSVGELILANAHLREVGKLVPESLRPAFDEGLDRLHATVKDLHDRVMAVRMAPLALATERLPRAARDLARRTGKSVEVEVKDAGIEIDRAILEELAEPLLHVLRNAVDHGLEPPHLRLLAGKPEAGRITVAARRERDRVIVEIADDGKGMDPAKLRAAAVARGAVAAAEAAALDDAAALRLALLPGVSTAEVVTDVSGRGVGMDAVARAVEAVGGAIEVSSAPGRGARVTLRLPLTVAVQPVLLVQVAGEVLGIPIAKVHGAAQVEVAALDQAQGGPVLPYDGRLVPVHDLRRLLGFPGEGAPRVQSVVVADGEQARVGLAVDALLGQAEAVLKPLSRPLDLVAGLSAVTVLGTGRPVFILDVPRLLAA</sequence>
<evidence type="ECO:0000259" key="14">
    <source>
        <dbReference type="PROSITE" id="PS50851"/>
    </source>
</evidence>
<dbReference type="InterPro" id="IPR036641">
    <property type="entry name" value="HPT_dom_sf"/>
</dbReference>
<dbReference type="PANTHER" id="PTHR43395:SF1">
    <property type="entry name" value="CHEMOTAXIS PROTEIN CHEA"/>
    <property type="match status" value="1"/>
</dbReference>
<evidence type="ECO:0000256" key="5">
    <source>
        <dbReference type="ARBA" id="ARBA00022553"/>
    </source>
</evidence>
<feature type="domain" description="HPt" evidence="15">
    <location>
        <begin position="1"/>
        <end position="109"/>
    </location>
</feature>
<keyword evidence="9" id="KW-0067">ATP-binding</keyword>
<dbReference type="InterPro" id="IPR035891">
    <property type="entry name" value="CheY-binding_CheA"/>
</dbReference>
<evidence type="ECO:0000256" key="1">
    <source>
        <dbReference type="ARBA" id="ARBA00000085"/>
    </source>
</evidence>
<dbReference type="EC" id="2.7.13.3" evidence="2"/>
<dbReference type="InterPro" id="IPR004358">
    <property type="entry name" value="Sig_transdc_His_kin-like_C"/>
</dbReference>
<dbReference type="SUPFAM" id="SSF47384">
    <property type="entry name" value="Homodimeric domain of signal transducing histidine kinase"/>
    <property type="match status" value="1"/>
</dbReference>
<reference evidence="17" key="1">
    <citation type="journal article" date="2022" name="Int. J. Syst. Evol. Microbiol.">
        <title>Anaeromyxobacter oryzae sp. nov., Anaeromyxobacter diazotrophicus sp. nov. and Anaeromyxobacter paludicola sp. nov., isolated from paddy soils.</title>
        <authorList>
            <person name="Itoh H."/>
            <person name="Xu Z."/>
            <person name="Mise K."/>
            <person name="Masuda Y."/>
            <person name="Ushijima N."/>
            <person name="Hayakawa C."/>
            <person name="Shiratori Y."/>
            <person name="Senoo K."/>
        </authorList>
    </citation>
    <scope>NUCLEOTIDE SEQUENCE [LARGE SCALE GENOMIC DNA]</scope>
    <source>
        <strain evidence="17">Red630</strain>
    </source>
</reference>
<evidence type="ECO:0000256" key="12">
    <source>
        <dbReference type="SAM" id="MobiDB-lite"/>
    </source>
</evidence>
<evidence type="ECO:0000313" key="17">
    <source>
        <dbReference type="Proteomes" id="UP001162734"/>
    </source>
</evidence>
<protein>
    <recommendedName>
        <fullName evidence="3">Chemotaxis protein CheA</fullName>
        <ecNumber evidence="2">2.7.13.3</ecNumber>
    </recommendedName>
</protein>
<keyword evidence="17" id="KW-1185">Reference proteome</keyword>
<keyword evidence="8" id="KW-0418">Kinase</keyword>
<evidence type="ECO:0000256" key="8">
    <source>
        <dbReference type="ARBA" id="ARBA00022777"/>
    </source>
</evidence>
<evidence type="ECO:0000256" key="4">
    <source>
        <dbReference type="ARBA" id="ARBA00022500"/>
    </source>
</evidence>
<accession>A0ABM7XCR2</accession>
<dbReference type="SMART" id="SM00073">
    <property type="entry name" value="HPT"/>
    <property type="match status" value="1"/>
</dbReference>
<dbReference type="Proteomes" id="UP001162734">
    <property type="component" value="Chromosome"/>
</dbReference>
<evidence type="ECO:0000256" key="3">
    <source>
        <dbReference type="ARBA" id="ARBA00021495"/>
    </source>
</evidence>
<dbReference type="InterPro" id="IPR002545">
    <property type="entry name" value="CheW-lke_dom"/>
</dbReference>
<keyword evidence="10" id="KW-0902">Two-component regulatory system</keyword>
<feature type="region of interest" description="Disordered" evidence="12">
    <location>
        <begin position="143"/>
        <end position="181"/>
    </location>
</feature>
<dbReference type="SUPFAM" id="SSF55874">
    <property type="entry name" value="ATPase domain of HSP90 chaperone/DNA topoisomerase II/histidine kinase"/>
    <property type="match status" value="1"/>
</dbReference>
<gene>
    <name evidence="16" type="ORF">AMPC_27880</name>
</gene>
<dbReference type="PRINTS" id="PR00344">
    <property type="entry name" value="BCTRLSENSOR"/>
</dbReference>
<dbReference type="Pfam" id="PF01627">
    <property type="entry name" value="Hpt"/>
    <property type="match status" value="1"/>
</dbReference>
<feature type="domain" description="Histidine kinase" evidence="13">
    <location>
        <begin position="336"/>
        <end position="540"/>
    </location>
</feature>
<evidence type="ECO:0000256" key="9">
    <source>
        <dbReference type="ARBA" id="ARBA00022840"/>
    </source>
</evidence>
<dbReference type="PROSITE" id="PS50894">
    <property type="entry name" value="HPT"/>
    <property type="match status" value="1"/>
</dbReference>
<dbReference type="SUPFAM" id="SSF55052">
    <property type="entry name" value="CheY-binding domain of CheA"/>
    <property type="match status" value="1"/>
</dbReference>
<dbReference type="Gene3D" id="3.30.565.10">
    <property type="entry name" value="Histidine kinase-like ATPase, C-terminal domain"/>
    <property type="match status" value="1"/>
</dbReference>
<dbReference type="Pfam" id="PF02895">
    <property type="entry name" value="H-kinase_dim"/>
    <property type="match status" value="1"/>
</dbReference>
<dbReference type="InterPro" id="IPR036890">
    <property type="entry name" value="HATPase_C_sf"/>
</dbReference>
<keyword evidence="7" id="KW-0547">Nucleotide-binding</keyword>
<dbReference type="PROSITE" id="PS50851">
    <property type="entry name" value="CHEW"/>
    <property type="match status" value="1"/>
</dbReference>
<name>A0ABM7XCR2_9BACT</name>
<evidence type="ECO:0000259" key="15">
    <source>
        <dbReference type="PROSITE" id="PS50894"/>
    </source>
</evidence>
<dbReference type="Gene3D" id="1.20.120.160">
    <property type="entry name" value="HPT domain"/>
    <property type="match status" value="1"/>
</dbReference>
<dbReference type="CDD" id="cd00088">
    <property type="entry name" value="HPT"/>
    <property type="match status" value="1"/>
</dbReference>
<evidence type="ECO:0000313" key="16">
    <source>
        <dbReference type="EMBL" id="BDG09675.1"/>
    </source>
</evidence>
<proteinExistence type="predicted"/>
<keyword evidence="5 11" id="KW-0597">Phosphoprotein</keyword>
<dbReference type="InterPro" id="IPR036061">
    <property type="entry name" value="CheW-like_dom_sf"/>
</dbReference>
<dbReference type="SMART" id="SM00260">
    <property type="entry name" value="CheW"/>
    <property type="match status" value="1"/>
</dbReference>
<dbReference type="InterPro" id="IPR003594">
    <property type="entry name" value="HATPase_dom"/>
</dbReference>
<keyword evidence="6" id="KW-0808">Transferase</keyword>
<dbReference type="Pfam" id="PF01584">
    <property type="entry name" value="CheW"/>
    <property type="match status" value="1"/>
</dbReference>
<dbReference type="PROSITE" id="PS50109">
    <property type="entry name" value="HIS_KIN"/>
    <property type="match status" value="1"/>
</dbReference>
<dbReference type="InterPro" id="IPR005467">
    <property type="entry name" value="His_kinase_dom"/>
</dbReference>
<dbReference type="InterPro" id="IPR037006">
    <property type="entry name" value="CheA-like_homodim_sf"/>
</dbReference>
<dbReference type="InterPro" id="IPR008207">
    <property type="entry name" value="Sig_transdc_His_kin_Hpt_dom"/>
</dbReference>
<dbReference type="InterPro" id="IPR037052">
    <property type="entry name" value="CheA-like_P2_sf"/>
</dbReference>
<keyword evidence="4" id="KW-0145">Chemotaxis</keyword>
<comment type="catalytic activity">
    <reaction evidence="1">
        <text>ATP + protein L-histidine = ADP + protein N-phospho-L-histidine.</text>
        <dbReference type="EC" id="2.7.13.3"/>
    </reaction>
</comment>
<organism evidence="16 17">
    <name type="scientific">Anaeromyxobacter paludicola</name>
    <dbReference type="NCBI Taxonomy" id="2918171"/>
    <lineage>
        <taxon>Bacteria</taxon>
        <taxon>Pseudomonadati</taxon>
        <taxon>Myxococcota</taxon>
        <taxon>Myxococcia</taxon>
        <taxon>Myxococcales</taxon>
        <taxon>Cystobacterineae</taxon>
        <taxon>Anaeromyxobacteraceae</taxon>
        <taxon>Anaeromyxobacter</taxon>
    </lineage>
</organism>
<feature type="region of interest" description="Disordered" evidence="12">
    <location>
        <begin position="270"/>
        <end position="289"/>
    </location>
</feature>
<evidence type="ECO:0000256" key="2">
    <source>
        <dbReference type="ARBA" id="ARBA00012438"/>
    </source>
</evidence>
<evidence type="ECO:0000259" key="13">
    <source>
        <dbReference type="PROSITE" id="PS50109"/>
    </source>
</evidence>
<dbReference type="RefSeq" id="WP_248341950.1">
    <property type="nucleotide sequence ID" value="NZ_AP025592.1"/>
</dbReference>
<dbReference type="InterPro" id="IPR004105">
    <property type="entry name" value="CheA-like_dim"/>
</dbReference>
<dbReference type="InterPro" id="IPR051315">
    <property type="entry name" value="Bact_Chemotaxis_CheA"/>
</dbReference>
<dbReference type="InterPro" id="IPR036097">
    <property type="entry name" value="HisK_dim/P_sf"/>
</dbReference>
<dbReference type="Pfam" id="PF07194">
    <property type="entry name" value="P2"/>
    <property type="match status" value="1"/>
</dbReference>
<evidence type="ECO:0000256" key="6">
    <source>
        <dbReference type="ARBA" id="ARBA00022679"/>
    </source>
</evidence>
<feature type="compositionally biased region" description="Pro residues" evidence="12">
    <location>
        <begin position="143"/>
        <end position="160"/>
    </location>
</feature>
<dbReference type="SMART" id="SM00387">
    <property type="entry name" value="HATPase_c"/>
    <property type="match status" value="1"/>
</dbReference>
<dbReference type="EMBL" id="AP025592">
    <property type="protein sequence ID" value="BDG09675.1"/>
    <property type="molecule type" value="Genomic_DNA"/>
</dbReference>
<dbReference type="Pfam" id="PF02518">
    <property type="entry name" value="HATPase_c"/>
    <property type="match status" value="1"/>
</dbReference>
<feature type="compositionally biased region" description="Pro residues" evidence="12">
    <location>
        <begin position="271"/>
        <end position="284"/>
    </location>
</feature>
<evidence type="ECO:0000256" key="11">
    <source>
        <dbReference type="PROSITE-ProRule" id="PRU00110"/>
    </source>
</evidence>
<dbReference type="SMART" id="SM01231">
    <property type="entry name" value="H-kinase_dim"/>
    <property type="match status" value="1"/>
</dbReference>
<dbReference type="Gene3D" id="3.30.70.1110">
    <property type="entry name" value="Histidine kinase CheA-like, P2 response regulator-binding domain"/>
    <property type="match status" value="1"/>
</dbReference>
<dbReference type="InterPro" id="IPR010808">
    <property type="entry name" value="CheA_P2-bd"/>
</dbReference>
<dbReference type="Gene3D" id="2.30.30.40">
    <property type="entry name" value="SH3 Domains"/>
    <property type="match status" value="1"/>
</dbReference>
<evidence type="ECO:0000256" key="7">
    <source>
        <dbReference type="ARBA" id="ARBA00022741"/>
    </source>
</evidence>
<dbReference type="SUPFAM" id="SSF50341">
    <property type="entry name" value="CheW-like"/>
    <property type="match status" value="1"/>
</dbReference>
<feature type="modified residue" description="Phosphohistidine" evidence="11">
    <location>
        <position position="52"/>
    </location>
</feature>
<dbReference type="Gene3D" id="1.10.287.560">
    <property type="entry name" value="Histidine kinase CheA-like, homodimeric domain"/>
    <property type="match status" value="1"/>
</dbReference>
<dbReference type="PANTHER" id="PTHR43395">
    <property type="entry name" value="SENSOR HISTIDINE KINASE CHEA"/>
    <property type="match status" value="1"/>
</dbReference>
<evidence type="ECO:0000256" key="10">
    <source>
        <dbReference type="ARBA" id="ARBA00023012"/>
    </source>
</evidence>
<dbReference type="SUPFAM" id="SSF47226">
    <property type="entry name" value="Histidine-containing phosphotransfer domain, HPT domain"/>
    <property type="match status" value="1"/>
</dbReference>
<feature type="domain" description="CheW-like" evidence="14">
    <location>
        <begin position="542"/>
        <end position="672"/>
    </location>
</feature>